<evidence type="ECO:0000256" key="2">
    <source>
        <dbReference type="ARBA" id="ARBA00022777"/>
    </source>
</evidence>
<dbReference type="EMBL" id="MAMP01000024">
    <property type="protein sequence ID" value="OES43532.1"/>
    <property type="molecule type" value="Genomic_DNA"/>
</dbReference>
<proteinExistence type="predicted"/>
<protein>
    <submittedName>
        <fullName evidence="4">UDP-galactose-lipid carrier transferase</fullName>
    </submittedName>
</protein>
<dbReference type="PANTHER" id="PTHR34383">
    <property type="entry name" value="POLYPHOSPHATE:AMP PHOSPHOTRANSFERASE-RELATED"/>
    <property type="match status" value="1"/>
</dbReference>
<organism evidence="4 5">
    <name type="scientific">Domibacillus iocasae</name>
    <dbReference type="NCBI Taxonomy" id="1714016"/>
    <lineage>
        <taxon>Bacteria</taxon>
        <taxon>Bacillati</taxon>
        <taxon>Bacillota</taxon>
        <taxon>Bacilli</taxon>
        <taxon>Bacillales</taxon>
        <taxon>Bacillaceae</taxon>
        <taxon>Domibacillus</taxon>
    </lineage>
</organism>
<comment type="caution">
    <text evidence="4">The sequence shown here is derived from an EMBL/GenBank/DDBJ whole genome shotgun (WGS) entry which is preliminary data.</text>
</comment>
<dbReference type="GO" id="GO:0008976">
    <property type="term" value="F:polyphosphate kinase activity"/>
    <property type="evidence" value="ECO:0007669"/>
    <property type="project" value="InterPro"/>
</dbReference>
<feature type="domain" description="Polyphosphate kinase-2-related" evidence="3">
    <location>
        <begin position="16"/>
        <end position="238"/>
    </location>
</feature>
<dbReference type="InterPro" id="IPR027417">
    <property type="entry name" value="P-loop_NTPase"/>
</dbReference>
<reference evidence="4 5" key="1">
    <citation type="submission" date="2016-06" db="EMBL/GenBank/DDBJ databases">
        <title>Domibacillus iocasae genome sequencing.</title>
        <authorList>
            <person name="Verma A."/>
            <person name="Pal Y."/>
            <person name="Ojha A.K."/>
            <person name="Krishnamurthi S."/>
        </authorList>
    </citation>
    <scope>NUCLEOTIDE SEQUENCE [LARGE SCALE GENOMIC DNA]</scope>
    <source>
        <strain evidence="4 5">DSM 29979</strain>
    </source>
</reference>
<keyword evidence="5" id="KW-1185">Reference proteome</keyword>
<dbReference type="Proteomes" id="UP000095658">
    <property type="component" value="Unassembled WGS sequence"/>
</dbReference>
<dbReference type="OrthoDB" id="9775224at2"/>
<dbReference type="SUPFAM" id="SSF52540">
    <property type="entry name" value="P-loop containing nucleoside triphosphate hydrolases"/>
    <property type="match status" value="1"/>
</dbReference>
<evidence type="ECO:0000313" key="5">
    <source>
        <dbReference type="Proteomes" id="UP000095658"/>
    </source>
</evidence>
<name>A0A1E7DKC8_9BACI</name>
<accession>A0A1E7DKC8</accession>
<dbReference type="PANTHER" id="PTHR34383:SF3">
    <property type="entry name" value="POLYPHOSPHATE:AMP PHOSPHOTRANSFERASE"/>
    <property type="match status" value="1"/>
</dbReference>
<sequence>MDIELEKLKQGKPLTDKKEYKVKLEKYQRRLLALQQMLFQEKIGLIIVFEGMDAAGKGGAIKRMNEQLDPRGVLVHPISAPAPHELRYHYLQRFWRKLPQHGQIAIFDRSWYGRVLVERIEGYAGHREWKRAYDEINAFEKSLTDERYIMVKFWVHISKDEQLRRFEERQQDPIKRWKITDEDWRNRKKWGMYVKAAEEMLSKTDHAYAPWHVIEGNDKKYARVAILKKAVTHVEQSLTQMGQPLPEYELFGAK</sequence>
<dbReference type="RefSeq" id="WP_069939320.1">
    <property type="nucleotide sequence ID" value="NZ_MAMP01000024.1"/>
</dbReference>
<keyword evidence="1 4" id="KW-0808">Transferase</keyword>
<keyword evidence="2" id="KW-0418">Kinase</keyword>
<dbReference type="Gene3D" id="3.40.50.300">
    <property type="entry name" value="P-loop containing nucleotide triphosphate hydrolases"/>
    <property type="match status" value="1"/>
</dbReference>
<dbReference type="STRING" id="1714016.BA724_10515"/>
<evidence type="ECO:0000313" key="4">
    <source>
        <dbReference type="EMBL" id="OES43532.1"/>
    </source>
</evidence>
<dbReference type="InterPro" id="IPR016898">
    <property type="entry name" value="Polyphosphate_phosphotransfera"/>
</dbReference>
<dbReference type="PIRSF" id="PIRSF028756">
    <property type="entry name" value="PPK2_prd"/>
    <property type="match status" value="1"/>
</dbReference>
<dbReference type="AlphaFoldDB" id="A0A1E7DKC8"/>
<dbReference type="InterPro" id="IPR022488">
    <property type="entry name" value="PPK2-related"/>
</dbReference>
<evidence type="ECO:0000256" key="1">
    <source>
        <dbReference type="ARBA" id="ARBA00022679"/>
    </source>
</evidence>
<dbReference type="Pfam" id="PF03976">
    <property type="entry name" value="PPK2"/>
    <property type="match status" value="1"/>
</dbReference>
<gene>
    <name evidence="4" type="ORF">BA724_10515</name>
</gene>
<evidence type="ECO:0000259" key="3">
    <source>
        <dbReference type="Pfam" id="PF03976"/>
    </source>
</evidence>